<dbReference type="EMBL" id="JAYKXN010000007">
    <property type="protein sequence ID" value="KAK7271441.1"/>
    <property type="molecule type" value="Genomic_DNA"/>
</dbReference>
<sequence length="129" mass="14352">MLSRLVRRYGSHWRLRTLLMEDFNNCKTPKEKSKFEEGRFKFGPHLSAPLAKPLTASAFHGGLGIVSEKKAKREAEKEKMSCQSVLEMGAKNVISSEKGKVSASVDVSEVTEEAEVTEAGEGYCVRRCN</sequence>
<dbReference type="Proteomes" id="UP001359559">
    <property type="component" value="Unassembled WGS sequence"/>
</dbReference>
<evidence type="ECO:0000313" key="2">
    <source>
        <dbReference type="Proteomes" id="UP001359559"/>
    </source>
</evidence>
<proteinExistence type="predicted"/>
<gene>
    <name evidence="1" type="ORF">RJT34_27351</name>
</gene>
<dbReference type="AlphaFoldDB" id="A0AAN9FC59"/>
<reference evidence="1 2" key="1">
    <citation type="submission" date="2024-01" db="EMBL/GenBank/DDBJ databases">
        <title>The genomes of 5 underutilized Papilionoideae crops provide insights into root nodulation and disease resistance.</title>
        <authorList>
            <person name="Yuan L."/>
        </authorList>
    </citation>
    <scope>NUCLEOTIDE SEQUENCE [LARGE SCALE GENOMIC DNA]</scope>
    <source>
        <strain evidence="1">LY-2023</strain>
        <tissue evidence="1">Leaf</tissue>
    </source>
</reference>
<organism evidence="1 2">
    <name type="scientific">Clitoria ternatea</name>
    <name type="common">Butterfly pea</name>
    <dbReference type="NCBI Taxonomy" id="43366"/>
    <lineage>
        <taxon>Eukaryota</taxon>
        <taxon>Viridiplantae</taxon>
        <taxon>Streptophyta</taxon>
        <taxon>Embryophyta</taxon>
        <taxon>Tracheophyta</taxon>
        <taxon>Spermatophyta</taxon>
        <taxon>Magnoliopsida</taxon>
        <taxon>eudicotyledons</taxon>
        <taxon>Gunneridae</taxon>
        <taxon>Pentapetalae</taxon>
        <taxon>rosids</taxon>
        <taxon>fabids</taxon>
        <taxon>Fabales</taxon>
        <taxon>Fabaceae</taxon>
        <taxon>Papilionoideae</taxon>
        <taxon>50 kb inversion clade</taxon>
        <taxon>NPAAA clade</taxon>
        <taxon>indigoferoid/millettioid clade</taxon>
        <taxon>Phaseoleae</taxon>
        <taxon>Clitoria</taxon>
    </lineage>
</organism>
<comment type="caution">
    <text evidence="1">The sequence shown here is derived from an EMBL/GenBank/DDBJ whole genome shotgun (WGS) entry which is preliminary data.</text>
</comment>
<protein>
    <submittedName>
        <fullName evidence="1">Uncharacterized protein</fullName>
    </submittedName>
</protein>
<name>A0AAN9FC59_CLITE</name>
<keyword evidence="2" id="KW-1185">Reference proteome</keyword>
<evidence type="ECO:0000313" key="1">
    <source>
        <dbReference type="EMBL" id="KAK7271441.1"/>
    </source>
</evidence>
<accession>A0AAN9FC59</accession>